<evidence type="ECO:0000256" key="1">
    <source>
        <dbReference type="ARBA" id="ARBA00004429"/>
    </source>
</evidence>
<dbReference type="GO" id="GO:0005886">
    <property type="term" value="C:plasma membrane"/>
    <property type="evidence" value="ECO:0007669"/>
    <property type="project" value="UniProtKB-SubCell"/>
</dbReference>
<comment type="caution">
    <text evidence="10">The sequence shown here is derived from an EMBL/GenBank/DDBJ whole genome shotgun (WGS) entry which is preliminary data.</text>
</comment>
<dbReference type="PANTHER" id="PTHR43357:SF4">
    <property type="entry name" value="INNER MEMBRANE ABC TRANSPORTER PERMEASE PROTEIN YDCV"/>
    <property type="match status" value="1"/>
</dbReference>
<feature type="transmembrane region" description="Helical" evidence="8">
    <location>
        <begin position="103"/>
        <end position="124"/>
    </location>
</feature>
<keyword evidence="7 8" id="KW-0472">Membrane</keyword>
<keyword evidence="6 8" id="KW-1133">Transmembrane helix</keyword>
<keyword evidence="2 8" id="KW-0813">Transport</keyword>
<dbReference type="EMBL" id="JACIFP010000001">
    <property type="protein sequence ID" value="MBB4136607.1"/>
    <property type="molecule type" value="Genomic_DNA"/>
</dbReference>
<feature type="transmembrane region" description="Helical" evidence="8">
    <location>
        <begin position="185"/>
        <end position="214"/>
    </location>
</feature>
<dbReference type="GO" id="GO:0055085">
    <property type="term" value="P:transmembrane transport"/>
    <property type="evidence" value="ECO:0007669"/>
    <property type="project" value="InterPro"/>
</dbReference>
<feature type="transmembrane region" description="Helical" evidence="8">
    <location>
        <begin position="130"/>
        <end position="151"/>
    </location>
</feature>
<dbReference type="AlphaFoldDB" id="A0A840FAT3"/>
<dbReference type="PROSITE" id="PS50928">
    <property type="entry name" value="ABC_TM1"/>
    <property type="match status" value="1"/>
</dbReference>
<dbReference type="PANTHER" id="PTHR43357">
    <property type="entry name" value="INNER MEMBRANE ABC TRANSPORTER PERMEASE PROTEIN YDCV"/>
    <property type="match status" value="1"/>
</dbReference>
<evidence type="ECO:0000313" key="10">
    <source>
        <dbReference type="EMBL" id="MBB4136607.1"/>
    </source>
</evidence>
<keyword evidence="11" id="KW-1185">Reference proteome</keyword>
<evidence type="ECO:0000259" key="9">
    <source>
        <dbReference type="PROSITE" id="PS50928"/>
    </source>
</evidence>
<evidence type="ECO:0000256" key="4">
    <source>
        <dbReference type="ARBA" id="ARBA00022519"/>
    </source>
</evidence>
<evidence type="ECO:0000256" key="6">
    <source>
        <dbReference type="ARBA" id="ARBA00022989"/>
    </source>
</evidence>
<dbReference type="SUPFAM" id="SSF161098">
    <property type="entry name" value="MetI-like"/>
    <property type="match status" value="1"/>
</dbReference>
<sequence length="265" mass="27459">MLIRDRTSRVVVWTVFAVVVAVLVIAPILITAITAFAGSWTSVLPSDFTLDHANAVLSAENLQSVSVSVQTAVVASAIAVAVGTWAALAVRKAPPRLRGLLDAAYHLPVAIPSVVIGLAVLIAFSRPPVILNGTASIVILVQALLVLSFAFSMVSAAARSLDPDLDRVAGSLGASRLRILTTVTLPLLAPSIAAAAGLSIALCMGELGATIMVYPGSWRTLPVTVFTQSDRGDLFGAAANTLLLVLVTVVILGVLGRVRSRAQVR</sequence>
<proteinExistence type="inferred from homology"/>
<gene>
    <name evidence="10" type="ORF">BKA16_003159</name>
</gene>
<dbReference type="InterPro" id="IPR000515">
    <property type="entry name" value="MetI-like"/>
</dbReference>
<evidence type="ECO:0000256" key="8">
    <source>
        <dbReference type="RuleBase" id="RU363032"/>
    </source>
</evidence>
<dbReference type="Proteomes" id="UP000551501">
    <property type="component" value="Unassembled WGS sequence"/>
</dbReference>
<dbReference type="CDD" id="cd06261">
    <property type="entry name" value="TM_PBP2"/>
    <property type="match status" value="1"/>
</dbReference>
<dbReference type="InterPro" id="IPR035906">
    <property type="entry name" value="MetI-like_sf"/>
</dbReference>
<feature type="transmembrane region" description="Helical" evidence="8">
    <location>
        <begin position="67"/>
        <end position="91"/>
    </location>
</feature>
<dbReference type="Pfam" id="PF00528">
    <property type="entry name" value="BPD_transp_1"/>
    <property type="match status" value="1"/>
</dbReference>
<dbReference type="RefSeq" id="WP_183371571.1">
    <property type="nucleotide sequence ID" value="NZ_BAABHL010000041.1"/>
</dbReference>
<evidence type="ECO:0000313" key="11">
    <source>
        <dbReference type="Proteomes" id="UP000551501"/>
    </source>
</evidence>
<accession>A0A840FAT3</accession>
<evidence type="ECO:0000256" key="3">
    <source>
        <dbReference type="ARBA" id="ARBA00022475"/>
    </source>
</evidence>
<reference evidence="10 11" key="1">
    <citation type="submission" date="2020-08" db="EMBL/GenBank/DDBJ databases">
        <title>Sequencing the genomes of 1000 actinobacteria strains.</title>
        <authorList>
            <person name="Klenk H.-P."/>
        </authorList>
    </citation>
    <scope>NUCLEOTIDE SEQUENCE [LARGE SCALE GENOMIC DNA]</scope>
    <source>
        <strain evidence="10 11">DSM 45298</strain>
    </source>
</reference>
<keyword evidence="5 8" id="KW-0812">Transmembrane</keyword>
<name>A0A840FAT3_9ACTN</name>
<comment type="subcellular location">
    <subcellularLocation>
        <location evidence="1">Cell inner membrane</location>
        <topology evidence="1">Multi-pass membrane protein</topology>
    </subcellularLocation>
    <subcellularLocation>
        <location evidence="8">Cell membrane</location>
        <topology evidence="8">Multi-pass membrane protein</topology>
    </subcellularLocation>
</comment>
<feature type="transmembrane region" description="Helical" evidence="8">
    <location>
        <begin position="12"/>
        <end position="37"/>
    </location>
</feature>
<evidence type="ECO:0000256" key="2">
    <source>
        <dbReference type="ARBA" id="ARBA00022448"/>
    </source>
</evidence>
<evidence type="ECO:0000256" key="7">
    <source>
        <dbReference type="ARBA" id="ARBA00023136"/>
    </source>
</evidence>
<dbReference type="Gene3D" id="1.10.3720.10">
    <property type="entry name" value="MetI-like"/>
    <property type="match status" value="1"/>
</dbReference>
<organism evidence="10 11">
    <name type="scientific">Gordonia humi</name>
    <dbReference type="NCBI Taxonomy" id="686429"/>
    <lineage>
        <taxon>Bacteria</taxon>
        <taxon>Bacillati</taxon>
        <taxon>Actinomycetota</taxon>
        <taxon>Actinomycetes</taxon>
        <taxon>Mycobacteriales</taxon>
        <taxon>Gordoniaceae</taxon>
        <taxon>Gordonia</taxon>
    </lineage>
</organism>
<keyword evidence="4" id="KW-0997">Cell inner membrane</keyword>
<feature type="domain" description="ABC transmembrane type-1" evidence="9">
    <location>
        <begin position="65"/>
        <end position="256"/>
    </location>
</feature>
<protein>
    <submittedName>
        <fullName evidence="10">2-aminoethylphosphonate transport system permease protein</fullName>
    </submittedName>
</protein>
<comment type="similarity">
    <text evidence="8">Belongs to the binding-protein-dependent transport system permease family.</text>
</comment>
<feature type="transmembrane region" description="Helical" evidence="8">
    <location>
        <begin position="234"/>
        <end position="255"/>
    </location>
</feature>
<keyword evidence="3" id="KW-1003">Cell membrane</keyword>
<evidence type="ECO:0000256" key="5">
    <source>
        <dbReference type="ARBA" id="ARBA00022692"/>
    </source>
</evidence>